<name>A0A7G1MNC7_9STRA</name>
<keyword evidence="3" id="KW-0687">Ribonucleoprotein</keyword>
<evidence type="ECO:0000313" key="4">
    <source>
        <dbReference type="EMBL" id="BCL05874.1"/>
    </source>
</evidence>
<dbReference type="InterPro" id="IPR000630">
    <property type="entry name" value="Ribosomal_uS8"/>
</dbReference>
<evidence type="ECO:0000256" key="1">
    <source>
        <dbReference type="ARBA" id="ARBA00006471"/>
    </source>
</evidence>
<protein>
    <submittedName>
        <fullName evidence="4">Ribosomal protein S8</fullName>
    </submittedName>
</protein>
<dbReference type="Gene3D" id="3.30.1370.30">
    <property type="match status" value="1"/>
</dbReference>
<evidence type="ECO:0000256" key="3">
    <source>
        <dbReference type="ARBA" id="ARBA00023274"/>
    </source>
</evidence>
<dbReference type="EMBL" id="LC580440">
    <property type="protein sequence ID" value="BCL05874.1"/>
    <property type="molecule type" value="Genomic_DNA"/>
</dbReference>
<dbReference type="Pfam" id="PF00410">
    <property type="entry name" value="Ribosomal_S8"/>
    <property type="match status" value="1"/>
</dbReference>
<proteinExistence type="inferred from homology"/>
<gene>
    <name evidence="4" type="primary">rps8</name>
</gene>
<evidence type="ECO:0000256" key="2">
    <source>
        <dbReference type="ARBA" id="ARBA00022980"/>
    </source>
</evidence>
<organism evidence="4">
    <name type="scientific">Pteridomonas sp. YPF1301</name>
    <dbReference type="NCBI Taxonomy" id="2766739"/>
    <lineage>
        <taxon>Eukaryota</taxon>
        <taxon>Sar</taxon>
        <taxon>Stramenopiles</taxon>
        <taxon>Ochrophyta</taxon>
        <taxon>Dictyochophyceae</taxon>
        <taxon>Pedinellales</taxon>
        <taxon>Pteridomonas</taxon>
    </lineage>
</organism>
<keyword evidence="4" id="KW-0934">Plastid</keyword>
<dbReference type="GO" id="GO:1990904">
    <property type="term" value="C:ribonucleoprotein complex"/>
    <property type="evidence" value="ECO:0007669"/>
    <property type="project" value="UniProtKB-KW"/>
</dbReference>
<dbReference type="GO" id="GO:0005840">
    <property type="term" value="C:ribosome"/>
    <property type="evidence" value="ECO:0007669"/>
    <property type="project" value="UniProtKB-KW"/>
</dbReference>
<dbReference type="SUPFAM" id="SSF56047">
    <property type="entry name" value="Ribosomal protein S8"/>
    <property type="match status" value="1"/>
</dbReference>
<dbReference type="GO" id="GO:0006412">
    <property type="term" value="P:translation"/>
    <property type="evidence" value="ECO:0007669"/>
    <property type="project" value="InterPro"/>
</dbReference>
<comment type="similarity">
    <text evidence="1">Belongs to the universal ribosomal protein uS8 family.</text>
</comment>
<accession>A0A7G1MNC7</accession>
<dbReference type="InterPro" id="IPR035987">
    <property type="entry name" value="Ribosomal_uS8_sf"/>
</dbReference>
<dbReference type="GO" id="GO:0003735">
    <property type="term" value="F:structural constituent of ribosome"/>
    <property type="evidence" value="ECO:0007669"/>
    <property type="project" value="InterPro"/>
</dbReference>
<keyword evidence="2 4" id="KW-0689">Ribosomal protein</keyword>
<dbReference type="Gene3D" id="3.30.1490.10">
    <property type="match status" value="1"/>
</dbReference>
<sequence>MINDSISNFLTCLRNGLLAKRQIIKIPFTNLVYKILKILKMENFIKFFKVLKTLNLIFILIEYKGPKKISPIKKLLRISKLSLRQFITLKTLQVGKYKELLANGKSICIISTSKGIMLDRHAKELNLGGELICLIS</sequence>
<geneLocation type="plastid" evidence="4"/>
<reference evidence="4" key="1">
    <citation type="submission" date="2020-09" db="EMBL/GenBank/DDBJ databases">
        <title>Highly reduced plastid genomes of the non-photosynthetic dictyochophyceans Pteridomonas spp. (Ochrophyta, SAR).</title>
        <authorList>
            <person name="Kayama M."/>
            <person name="Kamikawa R."/>
        </authorList>
    </citation>
    <scope>NUCLEOTIDE SEQUENCE</scope>
    <source>
        <strain evidence="4">YPF1301</strain>
    </source>
</reference>
<dbReference type="AlphaFoldDB" id="A0A7G1MNC7"/>